<dbReference type="EMBL" id="LR796245">
    <property type="protein sequence ID" value="CAB4131414.1"/>
    <property type="molecule type" value="Genomic_DNA"/>
</dbReference>
<reference evidence="1" key="1">
    <citation type="submission" date="2020-04" db="EMBL/GenBank/DDBJ databases">
        <authorList>
            <person name="Chiriac C."/>
            <person name="Salcher M."/>
            <person name="Ghai R."/>
            <person name="Kavagutti S V."/>
        </authorList>
    </citation>
    <scope>NUCLEOTIDE SEQUENCE</scope>
</reference>
<protein>
    <submittedName>
        <fullName evidence="1">Uncharacterized protein</fullName>
    </submittedName>
</protein>
<evidence type="ECO:0000313" key="1">
    <source>
        <dbReference type="EMBL" id="CAB4131414.1"/>
    </source>
</evidence>
<gene>
    <name evidence="1" type="ORF">UFOVP129_87</name>
</gene>
<accession>A0A6J5LA17</accession>
<organism evidence="1">
    <name type="scientific">uncultured Caudovirales phage</name>
    <dbReference type="NCBI Taxonomy" id="2100421"/>
    <lineage>
        <taxon>Viruses</taxon>
        <taxon>Duplodnaviria</taxon>
        <taxon>Heunggongvirae</taxon>
        <taxon>Uroviricota</taxon>
        <taxon>Caudoviricetes</taxon>
        <taxon>Peduoviridae</taxon>
        <taxon>Maltschvirus</taxon>
        <taxon>Maltschvirus maltsch</taxon>
    </lineage>
</organism>
<name>A0A6J5LA17_9CAUD</name>
<sequence>MNNIVVFGQAMTNEYYDKQTYLSQPIKLEK</sequence>
<proteinExistence type="predicted"/>